<keyword evidence="5" id="KW-0460">Magnesium</keyword>
<dbReference type="Proteomes" id="UP000298616">
    <property type="component" value="Chromosome"/>
</dbReference>
<accession>A0A4D7JH82</accession>
<dbReference type="PANTHER" id="PTHR46193">
    <property type="entry name" value="6-PHOSPHOGLUCONATE PHOSPHATASE"/>
    <property type="match status" value="1"/>
</dbReference>
<dbReference type="KEGG" id="fpf:DCC35_06500"/>
<dbReference type="InterPro" id="IPR023198">
    <property type="entry name" value="PGP-like_dom2"/>
</dbReference>
<dbReference type="Gene3D" id="1.10.150.240">
    <property type="entry name" value="Putative phosphatase, domain 2"/>
    <property type="match status" value="1"/>
</dbReference>
<dbReference type="AlphaFoldDB" id="A0A4D7JH82"/>
<dbReference type="CDD" id="cd07505">
    <property type="entry name" value="HAD_BPGM-like"/>
    <property type="match status" value="1"/>
</dbReference>
<evidence type="ECO:0000256" key="10">
    <source>
        <dbReference type="ARBA" id="ARBA00044991"/>
    </source>
</evidence>
<dbReference type="SUPFAM" id="SSF56784">
    <property type="entry name" value="HAD-like"/>
    <property type="match status" value="1"/>
</dbReference>
<keyword evidence="7" id="KW-0119">Carbohydrate metabolism</keyword>
<dbReference type="Gene3D" id="3.40.50.1000">
    <property type="entry name" value="HAD superfamily/HAD-like"/>
    <property type="match status" value="1"/>
</dbReference>
<proteinExistence type="inferred from homology"/>
<evidence type="ECO:0000256" key="7">
    <source>
        <dbReference type="ARBA" id="ARBA00023277"/>
    </source>
</evidence>
<protein>
    <recommendedName>
        <fullName evidence="10">Beta-phosphoglucomutase</fullName>
        <ecNumber evidence="9">5.4.2.6</ecNumber>
    </recommendedName>
</protein>
<gene>
    <name evidence="11" type="ORF">DCC35_06500</name>
</gene>
<dbReference type="OrthoDB" id="9797743at2"/>
<evidence type="ECO:0000256" key="5">
    <source>
        <dbReference type="ARBA" id="ARBA00022842"/>
    </source>
</evidence>
<evidence type="ECO:0000256" key="9">
    <source>
        <dbReference type="ARBA" id="ARBA00044968"/>
    </source>
</evidence>
<organism evidence="11 12">
    <name type="scientific">Mangrovivirga cuniculi</name>
    <dbReference type="NCBI Taxonomy" id="2715131"/>
    <lineage>
        <taxon>Bacteria</taxon>
        <taxon>Pseudomonadati</taxon>
        <taxon>Bacteroidota</taxon>
        <taxon>Cytophagia</taxon>
        <taxon>Cytophagales</taxon>
        <taxon>Mangrovivirgaceae</taxon>
        <taxon>Mangrovivirga</taxon>
    </lineage>
</organism>
<dbReference type="InterPro" id="IPR023214">
    <property type="entry name" value="HAD_sf"/>
</dbReference>
<evidence type="ECO:0000313" key="12">
    <source>
        <dbReference type="Proteomes" id="UP000298616"/>
    </source>
</evidence>
<dbReference type="EMBL" id="CP028923">
    <property type="protein sequence ID" value="QCK14413.1"/>
    <property type="molecule type" value="Genomic_DNA"/>
</dbReference>
<dbReference type="NCBIfam" id="TIGR01509">
    <property type="entry name" value="HAD-SF-IA-v3"/>
    <property type="match status" value="1"/>
</dbReference>
<dbReference type="SFLD" id="SFLDG01129">
    <property type="entry name" value="C1.5:_HAD__Beta-PGM__Phosphata"/>
    <property type="match status" value="1"/>
</dbReference>
<keyword evidence="4" id="KW-0479">Metal-binding</keyword>
<keyword evidence="12" id="KW-1185">Reference proteome</keyword>
<dbReference type="GO" id="GO:0046872">
    <property type="term" value="F:metal ion binding"/>
    <property type="evidence" value="ECO:0007669"/>
    <property type="project" value="UniProtKB-KW"/>
</dbReference>
<dbReference type="EC" id="5.4.2.6" evidence="9"/>
<evidence type="ECO:0000256" key="2">
    <source>
        <dbReference type="ARBA" id="ARBA00006171"/>
    </source>
</evidence>
<dbReference type="NCBIfam" id="TIGR01549">
    <property type="entry name" value="HAD-SF-IA-v1"/>
    <property type="match status" value="1"/>
</dbReference>
<dbReference type="PANTHER" id="PTHR46193:SF18">
    <property type="entry name" value="HEXITOL PHOSPHATASE B"/>
    <property type="match status" value="1"/>
</dbReference>
<comment type="cofactor">
    <cofactor evidence="1">
        <name>Mg(2+)</name>
        <dbReference type="ChEBI" id="CHEBI:18420"/>
    </cofactor>
</comment>
<dbReference type="InterPro" id="IPR051600">
    <property type="entry name" value="Beta-PGM-like"/>
</dbReference>
<dbReference type="RefSeq" id="WP_137090003.1">
    <property type="nucleotide sequence ID" value="NZ_CP028923.1"/>
</dbReference>
<dbReference type="SFLD" id="SFLDS00003">
    <property type="entry name" value="Haloacid_Dehalogenase"/>
    <property type="match status" value="1"/>
</dbReference>
<dbReference type="SFLD" id="SFLDG01135">
    <property type="entry name" value="C1.5.6:_HAD__Beta-PGM__Phospha"/>
    <property type="match status" value="1"/>
</dbReference>
<reference evidence="11 12" key="1">
    <citation type="submission" date="2018-04" db="EMBL/GenBank/DDBJ databases">
        <title>Complete genome uncultured novel isolate.</title>
        <authorList>
            <person name="Merlino G."/>
        </authorList>
    </citation>
    <scope>NUCLEOTIDE SEQUENCE [LARGE SCALE GENOMIC DNA]</scope>
    <source>
        <strain evidence="12">R1DC9</strain>
    </source>
</reference>
<evidence type="ECO:0000256" key="8">
    <source>
        <dbReference type="ARBA" id="ARBA00044926"/>
    </source>
</evidence>
<dbReference type="Pfam" id="PF00702">
    <property type="entry name" value="Hydrolase"/>
    <property type="match status" value="1"/>
</dbReference>
<dbReference type="InterPro" id="IPR010976">
    <property type="entry name" value="B-phosphoglucomutase_hydrolase"/>
</dbReference>
<comment type="similarity">
    <text evidence="2">Belongs to the HAD-like hydrolase superfamily. CbbY/CbbZ/Gph/YieH family.</text>
</comment>
<keyword evidence="3" id="KW-0597">Phosphoprotein</keyword>
<comment type="catalytic activity">
    <reaction evidence="8">
        <text>beta-D-glucose 1-phosphate = beta-D-glucose 6-phosphate</text>
        <dbReference type="Rhea" id="RHEA:20113"/>
        <dbReference type="ChEBI" id="CHEBI:57684"/>
        <dbReference type="ChEBI" id="CHEBI:58247"/>
        <dbReference type="EC" id="5.4.2.6"/>
    </reaction>
</comment>
<dbReference type="PRINTS" id="PR00413">
    <property type="entry name" value="HADHALOGNASE"/>
</dbReference>
<dbReference type="InterPro" id="IPR036412">
    <property type="entry name" value="HAD-like_sf"/>
</dbReference>
<dbReference type="GO" id="GO:0008801">
    <property type="term" value="F:beta-phosphoglucomutase activity"/>
    <property type="evidence" value="ECO:0007669"/>
    <property type="project" value="UniProtKB-EC"/>
</dbReference>
<name>A0A4D7JH82_9BACT</name>
<evidence type="ECO:0000256" key="1">
    <source>
        <dbReference type="ARBA" id="ARBA00001946"/>
    </source>
</evidence>
<dbReference type="NCBIfam" id="TIGR02009">
    <property type="entry name" value="PGMB-YQAB-SF"/>
    <property type="match status" value="1"/>
</dbReference>
<evidence type="ECO:0000313" key="11">
    <source>
        <dbReference type="EMBL" id="QCK14413.1"/>
    </source>
</evidence>
<keyword evidence="6" id="KW-0413">Isomerase</keyword>
<evidence type="ECO:0000256" key="4">
    <source>
        <dbReference type="ARBA" id="ARBA00022723"/>
    </source>
</evidence>
<dbReference type="InterPro" id="IPR006439">
    <property type="entry name" value="HAD-SF_hydro_IA"/>
</dbReference>
<sequence>MYDIKAVLFDMDGVMVDSNPYHRKAWPIYGEKIGLEINDKLMEKHVYGHTNHDALENLFGKKLDKSLTTKLGEEKEAIYRDLIRPELEPVDGLIDFIKFLKEKDIKMAVASSAPRSNIDFILDSFNIKSAFKVIVDGNMVKSGKPNPEIFLKAAEMLGFPSAECLVIEDSLAGVEAGRRAGMPTAGITTTHSEEELAPVAFADKNFNDFKELFLELSNK</sequence>
<evidence type="ECO:0000256" key="6">
    <source>
        <dbReference type="ARBA" id="ARBA00023235"/>
    </source>
</evidence>
<evidence type="ECO:0000256" key="3">
    <source>
        <dbReference type="ARBA" id="ARBA00022553"/>
    </source>
</evidence>